<proteinExistence type="inferred from homology"/>
<dbReference type="SUPFAM" id="SSF117457">
    <property type="entry name" value="FumA C-terminal domain-like"/>
    <property type="match status" value="1"/>
</dbReference>
<dbReference type="Pfam" id="PF05683">
    <property type="entry name" value="Fumerase_C"/>
    <property type="match status" value="1"/>
</dbReference>
<organism evidence="4 5">
    <name type="scientific">Clostridium novyi A str. 4570</name>
    <dbReference type="NCBI Taxonomy" id="1444290"/>
    <lineage>
        <taxon>Bacteria</taxon>
        <taxon>Bacillati</taxon>
        <taxon>Bacillota</taxon>
        <taxon>Clostridia</taxon>
        <taxon>Eubacteriales</taxon>
        <taxon>Clostridiaceae</taxon>
        <taxon>Clostridium</taxon>
    </lineage>
</organism>
<feature type="domain" description="Fe-S hydro-lyase tartrate dehydratase beta-type catalytic" evidence="3">
    <location>
        <begin position="7"/>
        <end position="173"/>
    </location>
</feature>
<comment type="similarity">
    <text evidence="1">Belongs to the class-I fumarase family.</text>
</comment>
<sequence>MKISLPLKEEDIKKLKVGDKVELYGTMYTARDVAHSRIVDLINNKKDLPFKLDGQIIFYVGPAPAKPGNVIGSAGPTTSYRMDGFAPVLLDNGLKGMIGKGPRSNEVKEAIKRNKAIYFLAVGGVGALIATTIKQSNVIAYADLGTEAIRKIEVEGFPAIVANDIYGNDLYETGRKEYERI</sequence>
<evidence type="ECO:0000313" key="5">
    <source>
        <dbReference type="Proteomes" id="UP000030016"/>
    </source>
</evidence>
<dbReference type="Proteomes" id="UP000030016">
    <property type="component" value="Unassembled WGS sequence"/>
</dbReference>
<dbReference type="PANTHER" id="PTHR43351:SF2">
    <property type="entry name" value="L(+)-TARTRATE DEHYDRATASE SUBUNIT BETA-RELATED"/>
    <property type="match status" value="1"/>
</dbReference>
<dbReference type="AlphaFoldDB" id="A0AA88ZLA0"/>
<dbReference type="Gene3D" id="3.20.130.10">
    <property type="entry name" value="Fe-S hydro-lyase, tartrate dehydratase beta-type, catalytic domain"/>
    <property type="match status" value="1"/>
</dbReference>
<name>A0AA88ZLA0_CLONO</name>
<dbReference type="RefSeq" id="WP_039251018.1">
    <property type="nucleotide sequence ID" value="NZ_JDRX01000044.1"/>
</dbReference>
<comment type="caution">
    <text evidence="4">The sequence shown here is derived from an EMBL/GenBank/DDBJ whole genome shotgun (WGS) entry which is preliminary data.</text>
</comment>
<gene>
    <name evidence="4" type="ORF">Z969_10480</name>
</gene>
<evidence type="ECO:0000313" key="4">
    <source>
        <dbReference type="EMBL" id="KGM99750.1"/>
    </source>
</evidence>
<dbReference type="GO" id="GO:0016836">
    <property type="term" value="F:hydro-lyase activity"/>
    <property type="evidence" value="ECO:0007669"/>
    <property type="project" value="InterPro"/>
</dbReference>
<dbReference type="EMBL" id="JDRX01000044">
    <property type="protein sequence ID" value="KGM99750.1"/>
    <property type="molecule type" value="Genomic_DNA"/>
</dbReference>
<evidence type="ECO:0000256" key="1">
    <source>
        <dbReference type="ARBA" id="ARBA00008876"/>
    </source>
</evidence>
<evidence type="ECO:0000256" key="2">
    <source>
        <dbReference type="ARBA" id="ARBA00023239"/>
    </source>
</evidence>
<dbReference type="InterPro" id="IPR004647">
    <property type="entry name" value="Fe-S_hydro-lyase_TtdB-typ_cat"/>
</dbReference>
<evidence type="ECO:0000259" key="3">
    <source>
        <dbReference type="Pfam" id="PF05683"/>
    </source>
</evidence>
<dbReference type="NCBIfam" id="NF005310">
    <property type="entry name" value="PRK06842.1"/>
    <property type="match status" value="1"/>
</dbReference>
<reference evidence="4 5" key="1">
    <citation type="submission" date="2014-01" db="EMBL/GenBank/DDBJ databases">
        <title>Plasmidome dynamics in the species complex Clostridium novyi sensu lato converts strains of independent lineages into distinctly different pathogens.</title>
        <authorList>
            <person name="Skarin H."/>
            <person name="Segerman B."/>
        </authorList>
    </citation>
    <scope>NUCLEOTIDE SEQUENCE [LARGE SCALE GENOMIC DNA]</scope>
    <source>
        <strain evidence="4 5">4570</strain>
    </source>
</reference>
<accession>A0AA88ZLA0</accession>
<dbReference type="NCBIfam" id="TIGR00723">
    <property type="entry name" value="ttdB_fumA_fumB"/>
    <property type="match status" value="1"/>
</dbReference>
<dbReference type="PANTHER" id="PTHR43351">
    <property type="entry name" value="L(+)-TARTRATE DEHYDRATASE SUBUNIT BETA"/>
    <property type="match status" value="1"/>
</dbReference>
<dbReference type="InterPro" id="IPR036660">
    <property type="entry name" value="Fe-S_hydroAse_TtdB_cat_sf"/>
</dbReference>
<protein>
    <submittedName>
        <fullName evidence="4">Fumarate hydratase</fullName>
    </submittedName>
</protein>
<keyword evidence="2" id="KW-0456">Lyase</keyword>